<comment type="caution">
    <text evidence="3">The sequence shown here is derived from an EMBL/GenBank/DDBJ whole genome shotgun (WGS) entry which is preliminary data.</text>
</comment>
<evidence type="ECO:0000313" key="4">
    <source>
        <dbReference type="Proteomes" id="UP000318571"/>
    </source>
</evidence>
<feature type="region of interest" description="Disordered" evidence="1">
    <location>
        <begin position="1"/>
        <end position="22"/>
    </location>
</feature>
<dbReference type="InterPro" id="IPR042320">
    <property type="entry name" value="MMS22-like"/>
</dbReference>
<dbReference type="OMA" id="DAHEIEM"/>
<dbReference type="EMBL" id="VCGU01000004">
    <property type="protein sequence ID" value="TRY76837.1"/>
    <property type="molecule type" value="Genomic_DNA"/>
</dbReference>
<proteinExistence type="predicted"/>
<dbReference type="STRING" id="6832.A0A553PGM6"/>
<organism evidence="3 4">
    <name type="scientific">Tigriopus californicus</name>
    <name type="common">Marine copepod</name>
    <dbReference type="NCBI Taxonomy" id="6832"/>
    <lineage>
        <taxon>Eukaryota</taxon>
        <taxon>Metazoa</taxon>
        <taxon>Ecdysozoa</taxon>
        <taxon>Arthropoda</taxon>
        <taxon>Crustacea</taxon>
        <taxon>Multicrustacea</taxon>
        <taxon>Hexanauplia</taxon>
        <taxon>Copepoda</taxon>
        <taxon>Harpacticoida</taxon>
        <taxon>Harpacticidae</taxon>
        <taxon>Tigriopus</taxon>
    </lineage>
</organism>
<dbReference type="Pfam" id="PF14910">
    <property type="entry name" value="MMS22L_N"/>
    <property type="match status" value="1"/>
</dbReference>
<dbReference type="Proteomes" id="UP000318571">
    <property type="component" value="Chromosome 5"/>
</dbReference>
<reference evidence="3 4" key="1">
    <citation type="journal article" date="2018" name="Nat. Ecol. Evol.">
        <title>Genomic signatures of mitonuclear coevolution across populations of Tigriopus californicus.</title>
        <authorList>
            <person name="Barreto F.S."/>
            <person name="Watson E.T."/>
            <person name="Lima T.G."/>
            <person name="Willett C.S."/>
            <person name="Edmands S."/>
            <person name="Li W."/>
            <person name="Burton R.S."/>
        </authorList>
    </citation>
    <scope>NUCLEOTIDE SEQUENCE [LARGE SCALE GENOMIC DNA]</scope>
    <source>
        <strain evidence="3 4">San Diego</strain>
    </source>
</reference>
<evidence type="ECO:0000259" key="2">
    <source>
        <dbReference type="Pfam" id="PF14910"/>
    </source>
</evidence>
<gene>
    <name evidence="3" type="ORF">TCAL_14743</name>
</gene>
<name>A0A553PGM6_TIGCA</name>
<evidence type="ECO:0000256" key="1">
    <source>
        <dbReference type="SAM" id="MobiDB-lite"/>
    </source>
</evidence>
<keyword evidence="4" id="KW-1185">Reference proteome</keyword>
<protein>
    <recommendedName>
        <fullName evidence="2">Protein MMS22-like N-terminal domain-containing protein</fullName>
    </recommendedName>
</protein>
<dbReference type="AlphaFoldDB" id="A0A553PGM6"/>
<dbReference type="GO" id="GO:0000724">
    <property type="term" value="P:double-strand break repair via homologous recombination"/>
    <property type="evidence" value="ECO:0007669"/>
    <property type="project" value="InterPro"/>
</dbReference>
<dbReference type="InterPro" id="IPR029425">
    <property type="entry name" value="MMS22L_N"/>
</dbReference>
<accession>A0A553PGM6</accession>
<dbReference type="PANTHER" id="PTHR28547">
    <property type="entry name" value="PROTEIN MMS22-LIKE"/>
    <property type="match status" value="1"/>
</dbReference>
<evidence type="ECO:0000313" key="3">
    <source>
        <dbReference type="EMBL" id="TRY76837.1"/>
    </source>
</evidence>
<dbReference type="PANTHER" id="PTHR28547:SF1">
    <property type="entry name" value="PROTEIN MMS22-LIKE"/>
    <property type="match status" value="1"/>
</dbReference>
<feature type="domain" description="Protein MMS22-like N-terminal" evidence="2">
    <location>
        <begin position="325"/>
        <end position="778"/>
    </location>
</feature>
<sequence length="1026" mass="116466">MAQLPITPPAEAEHGSGPMDLAASPQADSLDFLLDPENVEDVEPPAAFFCSGHPSPGHASLHPRTYLATGELERWLNGHTLPRPAPSAHAHSFFGHDYPLAAVMDPTSCVWDIFYANWDALFFPAQNANQATPTHCRGTQPGLSDLSGFSSQLRSFLAWVRFASSCPTLLATQSDFNLAFFLRSLQDLHRGLEVMRDLPVHVLVANAVNEDNRNLPSHYFHLILDGLWTVYVALRSMSLSSRNFSELLRIPGWPPGFCAFQGLAGPTTNVSESVTNPEIESFKREVSGRIYCELTFLLRHRFDRLGIRETWTGPTNFMRLSFFNYSSFNCTCIRDLFLMLFHVESSGNVCHFWTDLRLGLSAQYQVELADSSTCMAPLWEPELITLGRNPQPLKSVEGQMFMWWVIFHVSAIFHLDCQGRGVSDSNSLPQEFVHVIEKQVKESVQLMGDAHEIEMRTILWTLIRVFPLSGPSFNVLHMLWDYFHKRLNDHFSAMNSVAVVNLALLPKSIRDWDKSLPSPGDERDFQSCLVKAKERNSFELFLKLLQLYLSSNDALKLRAKISGRILSKLPSKRLLELTQVGWFHLISLQIVIFRCSTAQDAQQNLSRIQGLISSIKYKELHPKKRVVILQGMATLARVSLDKDQDPVKAISVLMGVLNHTIDETMQKRSDNCLQRLAQSCMEVWTQFMEEALLSPSTELTLIQSQLLSPQLGSYMKHFSSNELHSIISQLSGFVMKIRRFYDAFNDKNVFAITEEESITKEKIDQTHALLWSRVFQLIHQDLALRLIGPHEPMAELVVGLLLMLIQGQMPASVNLKPFSHYFQFFAQSEAVNPNFASHFLLNVVESAQSHLRESLINLEQVIKGWIRVGMLTTKDSTNYATFQALSKEVFVLEELNGIKPYMTSDEDQHPLVIFITALGNLTKMSDNHLKSLRSSYTQYLLIAVESLRNLKKFERTNPSVVLHLYQSAALMIEKCARLLYDHDTNEFNHLGPILNELFVPNVIQNPKYNLPELYQKAVRQTLSQVI</sequence>
<dbReference type="GO" id="GO:0031297">
    <property type="term" value="P:replication fork processing"/>
    <property type="evidence" value="ECO:0007669"/>
    <property type="project" value="InterPro"/>
</dbReference>
<dbReference type="GO" id="GO:0043596">
    <property type="term" value="C:nuclear replication fork"/>
    <property type="evidence" value="ECO:0007669"/>
    <property type="project" value="TreeGrafter"/>
</dbReference>